<dbReference type="Gene3D" id="2.40.30.10">
    <property type="entry name" value="Translation factors"/>
    <property type="match status" value="1"/>
</dbReference>
<dbReference type="SUPFAM" id="SSF54292">
    <property type="entry name" value="2Fe-2S ferredoxin-like"/>
    <property type="match status" value="1"/>
</dbReference>
<keyword evidence="11" id="KW-0808">Transferase</keyword>
<accession>A0A132EJJ7</accession>
<dbReference type="GO" id="GO:0051537">
    <property type="term" value="F:2 iron, 2 sulfur cluster binding"/>
    <property type="evidence" value="ECO:0007669"/>
    <property type="project" value="UniProtKB-KW"/>
</dbReference>
<evidence type="ECO:0000259" key="10">
    <source>
        <dbReference type="PROSITE" id="PS51384"/>
    </source>
</evidence>
<dbReference type="InterPro" id="IPR054582">
    <property type="entry name" value="DmmA-like_N"/>
</dbReference>
<dbReference type="InterPro" id="IPR036010">
    <property type="entry name" value="2Fe-2S_ferredoxin-like_sf"/>
</dbReference>
<comment type="cofactor">
    <cofactor evidence="1">
        <name>FMN</name>
        <dbReference type="ChEBI" id="CHEBI:58210"/>
    </cofactor>
</comment>
<dbReference type="SUPFAM" id="SSF63380">
    <property type="entry name" value="Riboflavin synthase domain-like"/>
    <property type="match status" value="1"/>
</dbReference>
<dbReference type="InterPro" id="IPR006058">
    <property type="entry name" value="2Fe2S_fd_BS"/>
</dbReference>
<keyword evidence="4" id="KW-0001">2Fe-2S</keyword>
<dbReference type="InterPro" id="IPR039261">
    <property type="entry name" value="FNR_nucleotide-bd"/>
</dbReference>
<comment type="caution">
    <text evidence="11">The sequence shown here is derived from an EMBL/GenBank/DDBJ whole genome shotgun (WGS) entry which is preliminary data.</text>
</comment>
<organism evidence="11 12">
    <name type="scientific">Burkholderia pseudomultivorans</name>
    <dbReference type="NCBI Taxonomy" id="1207504"/>
    <lineage>
        <taxon>Bacteria</taxon>
        <taxon>Pseudomonadati</taxon>
        <taxon>Pseudomonadota</taxon>
        <taxon>Betaproteobacteria</taxon>
        <taxon>Burkholderiales</taxon>
        <taxon>Burkholderiaceae</taxon>
        <taxon>Burkholderia</taxon>
        <taxon>Burkholderia cepacia complex</taxon>
    </lineage>
</organism>
<dbReference type="CDD" id="cd06185">
    <property type="entry name" value="PDR_like"/>
    <property type="match status" value="1"/>
</dbReference>
<dbReference type="PANTHER" id="PTHR47354:SF1">
    <property type="entry name" value="CARNITINE MONOOXYGENASE REDUCTASE SUBUNIT"/>
    <property type="match status" value="1"/>
</dbReference>
<dbReference type="GO" id="GO:0008168">
    <property type="term" value="F:methyltransferase activity"/>
    <property type="evidence" value="ECO:0007669"/>
    <property type="project" value="UniProtKB-KW"/>
</dbReference>
<dbReference type="InterPro" id="IPR050415">
    <property type="entry name" value="MRET"/>
</dbReference>
<evidence type="ECO:0000256" key="3">
    <source>
        <dbReference type="ARBA" id="ARBA00022643"/>
    </source>
</evidence>
<dbReference type="AlphaFoldDB" id="A0A132EJJ7"/>
<feature type="domain" description="2Fe-2S ferredoxin-type" evidence="9">
    <location>
        <begin position="230"/>
        <end position="314"/>
    </location>
</feature>
<dbReference type="Gene3D" id="3.10.20.30">
    <property type="match status" value="1"/>
</dbReference>
<evidence type="ECO:0000259" key="9">
    <source>
        <dbReference type="PROSITE" id="PS51085"/>
    </source>
</evidence>
<sequence length="314" mass="34804">MEVRVAAKTVEADGVCAFEFVGQKGEKLPSFTAGSHIDVYVGGFVRQYSLCGDPRDRRRYLIAVLCAPESRGASVAMHERVEVGDVLEIGMPRNHFALDESAPRSLLLAGGIGITPILGMAERLAQRGADFEMHYCARSRSRAAFLQRLTCSSFAQRVAFHFSDEWSGQRLDIDRVVERQPLGTHLYVCGPERFTDDVLDAARRHGWTEERLHSERFAAQAKQPAMTHAFDVRVLSTGKMYRVAEHVSIATTLAEHDINIPMSCEQGICGTCVTRVISGEVEHLDSVLTEVQRENGYFTPCCSRAKGPCLVLDI</sequence>
<dbReference type="InterPro" id="IPR017938">
    <property type="entry name" value="Riboflavin_synthase-like_b-brl"/>
</dbReference>
<keyword evidence="5" id="KW-0479">Metal-binding</keyword>
<dbReference type="InterPro" id="IPR001041">
    <property type="entry name" value="2Fe-2S_ferredoxin-type"/>
</dbReference>
<dbReference type="InterPro" id="IPR017927">
    <property type="entry name" value="FAD-bd_FR_type"/>
</dbReference>
<dbReference type="Gene3D" id="3.40.50.80">
    <property type="entry name" value="Nucleotide-binding domain of ferredoxin-NADP reductase (FNR) module"/>
    <property type="match status" value="1"/>
</dbReference>
<evidence type="ECO:0000256" key="6">
    <source>
        <dbReference type="ARBA" id="ARBA00023002"/>
    </source>
</evidence>
<reference evidence="11 12" key="1">
    <citation type="submission" date="2015-11" db="EMBL/GenBank/DDBJ databases">
        <title>Expanding the genomic diversity of Burkholderia species for the development of highly accurate diagnostics.</title>
        <authorList>
            <person name="Sahl J."/>
            <person name="Keim P."/>
            <person name="Wagner D."/>
        </authorList>
    </citation>
    <scope>NUCLEOTIDE SEQUENCE [LARGE SCALE GENOMIC DNA]</scope>
    <source>
        <strain evidence="11 12">MSMB368WGS</strain>
    </source>
</reference>
<dbReference type="GO" id="GO:0032259">
    <property type="term" value="P:methylation"/>
    <property type="evidence" value="ECO:0007669"/>
    <property type="project" value="UniProtKB-KW"/>
</dbReference>
<name>A0A132EJJ7_9BURK</name>
<evidence type="ECO:0000256" key="7">
    <source>
        <dbReference type="ARBA" id="ARBA00023004"/>
    </source>
</evidence>
<dbReference type="EMBL" id="LPJR01000027">
    <property type="protein sequence ID" value="KWF30528.1"/>
    <property type="molecule type" value="Genomic_DNA"/>
</dbReference>
<keyword evidence="3" id="KW-0288">FMN</keyword>
<evidence type="ECO:0000256" key="4">
    <source>
        <dbReference type="ARBA" id="ARBA00022714"/>
    </source>
</evidence>
<dbReference type="PROSITE" id="PS51384">
    <property type="entry name" value="FAD_FR"/>
    <property type="match status" value="1"/>
</dbReference>
<evidence type="ECO:0000313" key="11">
    <source>
        <dbReference type="EMBL" id="KWF30528.1"/>
    </source>
</evidence>
<dbReference type="InterPro" id="IPR012675">
    <property type="entry name" value="Beta-grasp_dom_sf"/>
</dbReference>
<keyword evidence="11" id="KW-0489">Methyltransferase</keyword>
<evidence type="ECO:0000256" key="8">
    <source>
        <dbReference type="ARBA" id="ARBA00023014"/>
    </source>
</evidence>
<dbReference type="PROSITE" id="PS00197">
    <property type="entry name" value="2FE2S_FER_1"/>
    <property type="match status" value="1"/>
</dbReference>
<feature type="domain" description="FAD-binding FR-type" evidence="10">
    <location>
        <begin position="1"/>
        <end position="99"/>
    </location>
</feature>
<dbReference type="SUPFAM" id="SSF52343">
    <property type="entry name" value="Ferredoxin reductase-like, C-terminal NADP-linked domain"/>
    <property type="match status" value="1"/>
</dbReference>
<dbReference type="PRINTS" id="PR00409">
    <property type="entry name" value="PHDIOXRDTASE"/>
</dbReference>
<evidence type="ECO:0000256" key="2">
    <source>
        <dbReference type="ARBA" id="ARBA00022630"/>
    </source>
</evidence>
<keyword evidence="2" id="KW-0285">Flavoprotein</keyword>
<gene>
    <name evidence="11" type="ORF">WT56_13525</name>
</gene>
<dbReference type="CDD" id="cd00207">
    <property type="entry name" value="fer2"/>
    <property type="match status" value="1"/>
</dbReference>
<dbReference type="GO" id="GO:0016491">
    <property type="term" value="F:oxidoreductase activity"/>
    <property type="evidence" value="ECO:0007669"/>
    <property type="project" value="UniProtKB-KW"/>
</dbReference>
<dbReference type="Pfam" id="PF22290">
    <property type="entry name" value="DmmA-like_N"/>
    <property type="match status" value="1"/>
</dbReference>
<keyword evidence="7" id="KW-0408">Iron</keyword>
<dbReference type="Pfam" id="PF00111">
    <property type="entry name" value="Fer2"/>
    <property type="match status" value="1"/>
</dbReference>
<evidence type="ECO:0000256" key="5">
    <source>
        <dbReference type="ARBA" id="ARBA00022723"/>
    </source>
</evidence>
<dbReference type="PROSITE" id="PS51085">
    <property type="entry name" value="2FE2S_FER_2"/>
    <property type="match status" value="1"/>
</dbReference>
<keyword evidence="8" id="KW-0411">Iron-sulfur</keyword>
<protein>
    <submittedName>
        <fullName evidence="11">Vanillate O-demethylase oxidoreductase</fullName>
    </submittedName>
</protein>
<evidence type="ECO:0000256" key="1">
    <source>
        <dbReference type="ARBA" id="ARBA00001917"/>
    </source>
</evidence>
<dbReference type="GO" id="GO:0046872">
    <property type="term" value="F:metal ion binding"/>
    <property type="evidence" value="ECO:0007669"/>
    <property type="project" value="UniProtKB-KW"/>
</dbReference>
<dbReference type="PANTHER" id="PTHR47354">
    <property type="entry name" value="NADH OXIDOREDUCTASE HCR"/>
    <property type="match status" value="1"/>
</dbReference>
<dbReference type="Proteomes" id="UP000062912">
    <property type="component" value="Unassembled WGS sequence"/>
</dbReference>
<keyword evidence="6" id="KW-0560">Oxidoreductase</keyword>
<proteinExistence type="predicted"/>
<evidence type="ECO:0000313" key="12">
    <source>
        <dbReference type="Proteomes" id="UP000062912"/>
    </source>
</evidence>